<dbReference type="EMBL" id="JBHTGP010000013">
    <property type="protein sequence ID" value="MFD0688082.1"/>
    <property type="molecule type" value="Genomic_DNA"/>
</dbReference>
<protein>
    <submittedName>
        <fullName evidence="3">Uncharacterized protein</fullName>
    </submittedName>
</protein>
<evidence type="ECO:0000256" key="1">
    <source>
        <dbReference type="SAM" id="MobiDB-lite"/>
    </source>
</evidence>
<feature type="region of interest" description="Disordered" evidence="1">
    <location>
        <begin position="27"/>
        <end position="76"/>
    </location>
</feature>
<name>A0ABW2XNK5_9ACTN</name>
<proteinExistence type="predicted"/>
<keyword evidence="4" id="KW-1185">Reference proteome</keyword>
<dbReference type="PROSITE" id="PS51257">
    <property type="entry name" value="PROKAR_LIPOPROTEIN"/>
    <property type="match status" value="1"/>
</dbReference>
<feature type="signal peptide" evidence="2">
    <location>
        <begin position="1"/>
        <end position="25"/>
    </location>
</feature>
<dbReference type="Proteomes" id="UP001597063">
    <property type="component" value="Unassembled WGS sequence"/>
</dbReference>
<accession>A0ABW2XNK5</accession>
<evidence type="ECO:0000313" key="4">
    <source>
        <dbReference type="Proteomes" id="UP001597063"/>
    </source>
</evidence>
<organism evidence="3 4">
    <name type="scientific">Actinomadura fibrosa</name>
    <dbReference type="NCBI Taxonomy" id="111802"/>
    <lineage>
        <taxon>Bacteria</taxon>
        <taxon>Bacillati</taxon>
        <taxon>Actinomycetota</taxon>
        <taxon>Actinomycetes</taxon>
        <taxon>Streptosporangiales</taxon>
        <taxon>Thermomonosporaceae</taxon>
        <taxon>Actinomadura</taxon>
    </lineage>
</organism>
<comment type="caution">
    <text evidence="3">The sequence shown here is derived from an EMBL/GenBank/DDBJ whole genome shotgun (WGS) entry which is preliminary data.</text>
</comment>
<keyword evidence="2" id="KW-0732">Signal</keyword>
<feature type="compositionally biased region" description="Low complexity" evidence="1">
    <location>
        <begin position="27"/>
        <end position="72"/>
    </location>
</feature>
<sequence length="120" mass="11858">MKFAFGPGRLAVLPLLLALSLSACGGSDDVDGAAPQTAAPPSASASAPPTTPAPATGSAAPSTAPSGAPPSAMRTLTDCLRRHGVEVPATGQKWTPPPGYDPAKAQKALKECLRTQAKGG</sequence>
<feature type="chain" id="PRO_5046400443" evidence="2">
    <location>
        <begin position="26"/>
        <end position="120"/>
    </location>
</feature>
<evidence type="ECO:0000313" key="3">
    <source>
        <dbReference type="EMBL" id="MFD0688082.1"/>
    </source>
</evidence>
<reference evidence="4" key="1">
    <citation type="journal article" date="2019" name="Int. J. Syst. Evol. Microbiol.">
        <title>The Global Catalogue of Microorganisms (GCM) 10K type strain sequencing project: providing services to taxonomists for standard genome sequencing and annotation.</title>
        <authorList>
            <consortium name="The Broad Institute Genomics Platform"/>
            <consortium name="The Broad Institute Genome Sequencing Center for Infectious Disease"/>
            <person name="Wu L."/>
            <person name="Ma J."/>
        </authorList>
    </citation>
    <scope>NUCLEOTIDE SEQUENCE [LARGE SCALE GENOMIC DNA]</scope>
    <source>
        <strain evidence="4">JCM 9371</strain>
    </source>
</reference>
<dbReference type="RefSeq" id="WP_165502890.1">
    <property type="nucleotide sequence ID" value="NZ_CAACUY010000045.1"/>
</dbReference>
<gene>
    <name evidence="3" type="ORF">ACFQZM_26550</name>
</gene>
<evidence type="ECO:0000256" key="2">
    <source>
        <dbReference type="SAM" id="SignalP"/>
    </source>
</evidence>